<keyword evidence="1" id="KW-1133">Transmembrane helix</keyword>
<sequence>MKFVGTTQISIFLQDGFQKNRRSYFHHIFLMILRSLVVFFLSGNEEKILRNEKIKV</sequence>
<name>T0GY78_9LEPT</name>
<reference evidence="2 3" key="1">
    <citation type="submission" date="2013-05" db="EMBL/GenBank/DDBJ databases">
        <authorList>
            <person name="Harkins D.M."/>
            <person name="Durkin A.S."/>
            <person name="Brinkac L.M."/>
            <person name="Haft D.H."/>
            <person name="Selengut J.D."/>
            <person name="Sanka R."/>
            <person name="DePew J."/>
            <person name="Purushe J."/>
            <person name="Hartskeerl R.A."/>
            <person name="Ahmed A."/>
            <person name="van der Linden H."/>
            <person name="Goris M.G.A."/>
            <person name="Vinetz J.M."/>
            <person name="Sutton G.G."/>
            <person name="Nierman W.C."/>
            <person name="Fouts D.E."/>
        </authorList>
    </citation>
    <scope>NUCLEOTIDE SEQUENCE [LARGE SCALE GENOMIC DNA]</scope>
    <source>
        <strain evidence="2 3">CZ214</strain>
    </source>
</reference>
<dbReference type="Proteomes" id="UP000015442">
    <property type="component" value="Unassembled WGS sequence"/>
</dbReference>
<evidence type="ECO:0000313" key="3">
    <source>
        <dbReference type="Proteomes" id="UP000015442"/>
    </source>
</evidence>
<proteinExistence type="predicted"/>
<keyword evidence="1" id="KW-0472">Membrane</keyword>
<accession>T0GY78</accession>
<keyword evidence="1" id="KW-0812">Transmembrane</keyword>
<protein>
    <submittedName>
        <fullName evidence="2">Uncharacterized protein</fullName>
    </submittedName>
</protein>
<dbReference type="AlphaFoldDB" id="T0GY78"/>
<evidence type="ECO:0000313" key="2">
    <source>
        <dbReference type="EMBL" id="EQA72266.1"/>
    </source>
</evidence>
<feature type="transmembrane region" description="Helical" evidence="1">
    <location>
        <begin position="24"/>
        <end position="43"/>
    </location>
</feature>
<evidence type="ECO:0000256" key="1">
    <source>
        <dbReference type="SAM" id="Phobius"/>
    </source>
</evidence>
<gene>
    <name evidence="2" type="ORF">LEP1GSC059_4388</name>
</gene>
<dbReference type="EMBL" id="AKWY02000019">
    <property type="protein sequence ID" value="EQA72266.1"/>
    <property type="molecule type" value="Genomic_DNA"/>
</dbReference>
<comment type="caution">
    <text evidence="2">The sequence shown here is derived from an EMBL/GenBank/DDBJ whole genome shotgun (WGS) entry which is preliminary data.</text>
</comment>
<organism evidence="2 3">
    <name type="scientific">Leptospira noguchii serovar Panama str. CZ214</name>
    <dbReference type="NCBI Taxonomy" id="1001595"/>
    <lineage>
        <taxon>Bacteria</taxon>
        <taxon>Pseudomonadati</taxon>
        <taxon>Spirochaetota</taxon>
        <taxon>Spirochaetia</taxon>
        <taxon>Leptospirales</taxon>
        <taxon>Leptospiraceae</taxon>
        <taxon>Leptospira</taxon>
    </lineage>
</organism>